<comment type="caution">
    <text evidence="3">The sequence shown here is derived from an EMBL/GenBank/DDBJ whole genome shotgun (WGS) entry which is preliminary data.</text>
</comment>
<dbReference type="EMBL" id="JAIWYP010000003">
    <property type="protein sequence ID" value="KAH3848676.1"/>
    <property type="molecule type" value="Genomic_DNA"/>
</dbReference>
<dbReference type="InterPro" id="IPR001370">
    <property type="entry name" value="BIR_rpt"/>
</dbReference>
<sequence>MSLYQRLQSYENRPSKRSINPHISGYGRYGVSKEDLASQGFIYDTCVISETIECVRCVFCHVHISIWNMDKEDVKLRHRQLCPVCPFVFDWVMNTEEEVKLSQRRFSRACPFDNESFGRYLQNEFSKLYQKANNGIAKTESNNQRCSTKSVDILQTKDNQNDDEYDNYSDFDDLLTAKIEKTCTRTRPNSYKKQTEKQRKKAEQRRLQRQLSKRRTKIRNAKRNQKQIYCQDRNDEIGGVDDEEQNQIERVPYVQSPYEYLIDKKVDEEAHHIYFSDYEAFDEAYDRYMDEYVYQHMLINEPKDLYHQYVAQGWI</sequence>
<gene>
    <name evidence="4" type="ORF">DPMN_016511</name>
    <name evidence="3" type="ORF">DPMN_091056</name>
    <name evidence="2" type="ORF">DPMN_188242</name>
</gene>
<accession>A0A9D4KZ85</accession>
<feature type="region of interest" description="Disordered" evidence="1">
    <location>
        <begin position="185"/>
        <end position="224"/>
    </location>
</feature>
<dbReference type="EMBL" id="JAIWYP010000010">
    <property type="protein sequence ID" value="KAH3753602.1"/>
    <property type="molecule type" value="Genomic_DNA"/>
</dbReference>
<dbReference type="Gene3D" id="1.10.1170.10">
    <property type="entry name" value="Inhibitor Of Apoptosis Protein (2mihbC-IAP-1), Chain A"/>
    <property type="match status" value="1"/>
</dbReference>
<proteinExistence type="predicted"/>
<dbReference type="EMBL" id="JAIWYP010000001">
    <property type="protein sequence ID" value="KAH3892394.1"/>
    <property type="molecule type" value="Genomic_DNA"/>
</dbReference>
<organism evidence="3 5">
    <name type="scientific">Dreissena polymorpha</name>
    <name type="common">Zebra mussel</name>
    <name type="synonym">Mytilus polymorpha</name>
    <dbReference type="NCBI Taxonomy" id="45954"/>
    <lineage>
        <taxon>Eukaryota</taxon>
        <taxon>Metazoa</taxon>
        <taxon>Spiralia</taxon>
        <taxon>Lophotrochozoa</taxon>
        <taxon>Mollusca</taxon>
        <taxon>Bivalvia</taxon>
        <taxon>Autobranchia</taxon>
        <taxon>Heteroconchia</taxon>
        <taxon>Euheterodonta</taxon>
        <taxon>Imparidentia</taxon>
        <taxon>Neoheterodontei</taxon>
        <taxon>Myida</taxon>
        <taxon>Dreissenoidea</taxon>
        <taxon>Dreissenidae</taxon>
        <taxon>Dreissena</taxon>
    </lineage>
</organism>
<reference evidence="3" key="2">
    <citation type="submission" date="2020-11" db="EMBL/GenBank/DDBJ databases">
        <authorList>
            <person name="McCartney M.A."/>
            <person name="Auch B."/>
            <person name="Kono T."/>
            <person name="Mallez S."/>
            <person name="Becker A."/>
            <person name="Gohl D.M."/>
            <person name="Silverstein K.A.T."/>
            <person name="Koren S."/>
            <person name="Bechman K.B."/>
            <person name="Herman A."/>
            <person name="Abrahante J.E."/>
            <person name="Garbe J."/>
        </authorList>
    </citation>
    <scope>NUCLEOTIDE SEQUENCE</scope>
    <source>
        <strain evidence="3">Duluth1</strain>
        <tissue evidence="3">Whole animal</tissue>
    </source>
</reference>
<evidence type="ECO:0000256" key="1">
    <source>
        <dbReference type="SAM" id="MobiDB-lite"/>
    </source>
</evidence>
<evidence type="ECO:0000313" key="5">
    <source>
        <dbReference type="Proteomes" id="UP000828390"/>
    </source>
</evidence>
<name>A0A9D4KZ85_DREPO</name>
<dbReference type="PROSITE" id="PS50143">
    <property type="entry name" value="BIR_REPEAT_2"/>
    <property type="match status" value="1"/>
</dbReference>
<keyword evidence="5" id="KW-1185">Reference proteome</keyword>
<protein>
    <recommendedName>
        <fullName evidence="6">RING-type domain-containing protein</fullName>
    </recommendedName>
</protein>
<evidence type="ECO:0000313" key="4">
    <source>
        <dbReference type="EMBL" id="KAH3892394.1"/>
    </source>
</evidence>
<dbReference type="Pfam" id="PF00653">
    <property type="entry name" value="BIR"/>
    <property type="match status" value="1"/>
</dbReference>
<evidence type="ECO:0000313" key="2">
    <source>
        <dbReference type="EMBL" id="KAH3753602.1"/>
    </source>
</evidence>
<evidence type="ECO:0008006" key="6">
    <source>
        <dbReference type="Google" id="ProtNLM"/>
    </source>
</evidence>
<dbReference type="AlphaFoldDB" id="A0A9D4KZ85"/>
<reference evidence="3" key="1">
    <citation type="journal article" date="2019" name="bioRxiv">
        <title>The Genome of the Zebra Mussel, Dreissena polymorpha: A Resource for Invasive Species Research.</title>
        <authorList>
            <person name="McCartney M.A."/>
            <person name="Auch B."/>
            <person name="Kono T."/>
            <person name="Mallez S."/>
            <person name="Zhang Y."/>
            <person name="Obille A."/>
            <person name="Becker A."/>
            <person name="Abrahante J.E."/>
            <person name="Garbe J."/>
            <person name="Badalamenti J.P."/>
            <person name="Herman A."/>
            <person name="Mangelson H."/>
            <person name="Liachko I."/>
            <person name="Sullivan S."/>
            <person name="Sone E.D."/>
            <person name="Koren S."/>
            <person name="Silverstein K.A.T."/>
            <person name="Beckman K.B."/>
            <person name="Gohl D.M."/>
        </authorList>
    </citation>
    <scope>NUCLEOTIDE SEQUENCE</scope>
    <source>
        <strain evidence="3">Duluth1</strain>
        <tissue evidence="3">Whole animal</tissue>
    </source>
</reference>
<evidence type="ECO:0000313" key="3">
    <source>
        <dbReference type="EMBL" id="KAH3848676.1"/>
    </source>
</evidence>
<dbReference type="Proteomes" id="UP000828390">
    <property type="component" value="Unassembled WGS sequence"/>
</dbReference>
<dbReference type="SUPFAM" id="SSF57924">
    <property type="entry name" value="Inhibitor of apoptosis (IAP) repeat"/>
    <property type="match status" value="1"/>
</dbReference>
<feature type="compositionally biased region" description="Basic residues" evidence="1">
    <location>
        <begin position="198"/>
        <end position="224"/>
    </location>
</feature>